<evidence type="ECO:0000313" key="2">
    <source>
        <dbReference type="EMBL" id="ROL50608.1"/>
    </source>
</evidence>
<keyword evidence="3" id="KW-1185">Reference proteome</keyword>
<protein>
    <submittedName>
        <fullName evidence="2">Uncharacterized protein</fullName>
    </submittedName>
</protein>
<name>A0A3N0YY62_ANAGA</name>
<reference evidence="2 3" key="1">
    <citation type="submission" date="2018-10" db="EMBL/GenBank/DDBJ databases">
        <title>Genome assembly for a Yunnan-Guizhou Plateau 3E fish, Anabarilius grahami (Regan), and its evolutionary and genetic applications.</title>
        <authorList>
            <person name="Jiang W."/>
        </authorList>
    </citation>
    <scope>NUCLEOTIDE SEQUENCE [LARGE SCALE GENOMIC DNA]</scope>
    <source>
        <strain evidence="2">AG-KIZ</strain>
        <tissue evidence="2">Muscle</tissue>
    </source>
</reference>
<dbReference type="OrthoDB" id="10500072at2759"/>
<sequence length="167" mass="19581">MDMDMYASGSDESENTRRKHKGKKTKIMKAMERGINMLIQHDKDGTAAEADQRLDKEHMAWERQFQQARLDLEKACLEFKMKSQEAEDRHARDTQQFKFCKCLDLQCHNMNLQLHFQNINIQFSSTIHLIFLLFLLETSESCSKIHQHQSFMINVCCLTKATTARAH</sequence>
<accession>A0A3N0YY62</accession>
<evidence type="ECO:0000313" key="3">
    <source>
        <dbReference type="Proteomes" id="UP000281406"/>
    </source>
</evidence>
<dbReference type="AlphaFoldDB" id="A0A3N0YY62"/>
<organism evidence="2 3">
    <name type="scientific">Anabarilius grahami</name>
    <name type="common">Kanglang fish</name>
    <name type="synonym">Barilius grahami</name>
    <dbReference type="NCBI Taxonomy" id="495550"/>
    <lineage>
        <taxon>Eukaryota</taxon>
        <taxon>Metazoa</taxon>
        <taxon>Chordata</taxon>
        <taxon>Craniata</taxon>
        <taxon>Vertebrata</taxon>
        <taxon>Euteleostomi</taxon>
        <taxon>Actinopterygii</taxon>
        <taxon>Neopterygii</taxon>
        <taxon>Teleostei</taxon>
        <taxon>Ostariophysi</taxon>
        <taxon>Cypriniformes</taxon>
        <taxon>Xenocyprididae</taxon>
        <taxon>Xenocypridinae</taxon>
        <taxon>Xenocypridinae incertae sedis</taxon>
        <taxon>Anabarilius</taxon>
    </lineage>
</organism>
<dbReference type="EMBL" id="RJVU01019515">
    <property type="protein sequence ID" value="ROL50608.1"/>
    <property type="molecule type" value="Genomic_DNA"/>
</dbReference>
<feature type="region of interest" description="Disordered" evidence="1">
    <location>
        <begin position="1"/>
        <end position="25"/>
    </location>
</feature>
<proteinExistence type="predicted"/>
<gene>
    <name evidence="2" type="ORF">DPX16_23878</name>
</gene>
<dbReference type="Proteomes" id="UP000281406">
    <property type="component" value="Unassembled WGS sequence"/>
</dbReference>
<evidence type="ECO:0000256" key="1">
    <source>
        <dbReference type="SAM" id="MobiDB-lite"/>
    </source>
</evidence>
<comment type="caution">
    <text evidence="2">The sequence shown here is derived from an EMBL/GenBank/DDBJ whole genome shotgun (WGS) entry which is preliminary data.</text>
</comment>